<evidence type="ECO:0000256" key="1">
    <source>
        <dbReference type="ARBA" id="ARBA00022801"/>
    </source>
</evidence>
<dbReference type="GO" id="GO:0009446">
    <property type="term" value="P:putrescine biosynthetic process"/>
    <property type="evidence" value="ECO:0007669"/>
    <property type="project" value="InterPro"/>
</dbReference>
<dbReference type="GO" id="GO:0004668">
    <property type="term" value="F:protein-arginine deiminase activity"/>
    <property type="evidence" value="ECO:0007669"/>
    <property type="project" value="InterPro"/>
</dbReference>
<dbReference type="AlphaFoldDB" id="A0A833JD82"/>
<keyword evidence="1" id="KW-0378">Hydrolase</keyword>
<comment type="caution">
    <text evidence="2">The sequence shown here is derived from an EMBL/GenBank/DDBJ whole genome shotgun (WGS) entry which is preliminary data.</text>
</comment>
<keyword evidence="3" id="KW-1185">Reference proteome</keyword>
<evidence type="ECO:0000313" key="2">
    <source>
        <dbReference type="EMBL" id="KAB8028153.1"/>
    </source>
</evidence>
<accession>A0A833JD82</accession>
<dbReference type="SUPFAM" id="SSF55909">
    <property type="entry name" value="Pentein"/>
    <property type="match status" value="1"/>
</dbReference>
<dbReference type="InterPro" id="IPR007466">
    <property type="entry name" value="Peptidyl-Arg-deiminase_porph"/>
</dbReference>
<sequence length="333" mass="38095">MPAEWSPHAATWTSWPFDDEIWYGDLDSVRQEFTALVKAITQFEHVHLLVTNEEAENDALERLGKKSNVTLHRVSLNDVWFRDNGPIFIKKENKISFVKWEFNAWGQKFKWDLDNLAPNQVAEFLKLNFFKSSVVMEGGSLDTNGKGICLTTKQCLLSEMRNPTLSQSDIEKSLKDNLGIKKLLWLEDGLEGDHTDGHIDTIVRFVNENTIVYSMTEDRTDKNYPAMQRNFELLKTFTDLEGNLFNLVPLVLPKNRIEIEGQRLPATYANFYIGNSFVVVPVYQDPHDEVALKTLRSLFPNREVIGLSSRAIINGGGSFHCVTQQQPAGEVWR</sequence>
<dbReference type="EMBL" id="WFLN01000010">
    <property type="protein sequence ID" value="KAB8028153.1"/>
    <property type="molecule type" value="Genomic_DNA"/>
</dbReference>
<dbReference type="Pfam" id="PF04371">
    <property type="entry name" value="PAD_porph"/>
    <property type="match status" value="1"/>
</dbReference>
<evidence type="ECO:0000313" key="3">
    <source>
        <dbReference type="Proteomes" id="UP000442694"/>
    </source>
</evidence>
<gene>
    <name evidence="2" type="ORF">GCL57_13880</name>
</gene>
<dbReference type="Gene3D" id="3.75.10.10">
    <property type="entry name" value="L-arginine/glycine Amidinotransferase, Chain A"/>
    <property type="match status" value="1"/>
</dbReference>
<dbReference type="PANTHER" id="PTHR31377">
    <property type="entry name" value="AGMATINE DEIMINASE-RELATED"/>
    <property type="match status" value="1"/>
</dbReference>
<reference evidence="2 3" key="1">
    <citation type="submission" date="2019-10" db="EMBL/GenBank/DDBJ databases">
        <title>New genus of Silvanigrellaceae.</title>
        <authorList>
            <person name="Pitt A."/>
            <person name="Hahn M.W."/>
        </authorList>
    </citation>
    <scope>NUCLEOTIDE SEQUENCE [LARGE SCALE GENOMIC DNA]</scope>
    <source>
        <strain evidence="2 3">33A1-SZDP</strain>
    </source>
</reference>
<dbReference type="Proteomes" id="UP000442694">
    <property type="component" value="Unassembled WGS sequence"/>
</dbReference>
<name>A0A833JD82_9BACT</name>
<proteinExistence type="predicted"/>
<dbReference type="PANTHER" id="PTHR31377:SF0">
    <property type="entry name" value="AGMATINE DEIMINASE-RELATED"/>
    <property type="match status" value="1"/>
</dbReference>
<protein>
    <submittedName>
        <fullName evidence="2">Agmatine deiminase</fullName>
    </submittedName>
</protein>
<organism evidence="2 3">
    <name type="scientific">Fluviispira multicolorata</name>
    <dbReference type="NCBI Taxonomy" id="2654512"/>
    <lineage>
        <taxon>Bacteria</taxon>
        <taxon>Pseudomonadati</taxon>
        <taxon>Bdellovibrionota</taxon>
        <taxon>Oligoflexia</taxon>
        <taxon>Silvanigrellales</taxon>
        <taxon>Silvanigrellaceae</taxon>
        <taxon>Fluviispira</taxon>
    </lineage>
</organism>
<dbReference type="GO" id="GO:0047632">
    <property type="term" value="F:agmatine deiminase activity"/>
    <property type="evidence" value="ECO:0007669"/>
    <property type="project" value="TreeGrafter"/>
</dbReference>